<sequence>MNTIKTFMLLLVIATICACSNDDAPKNNAPVLEDMVLDVRENISSDLITTLNATDVDGDKLTYSIVSQNPANSVTIGETTGEVFVANASAFDYDNNQRITVIIKINDGTVDVTMQLTINIIENV</sequence>
<organism evidence="3 4">
    <name type="scientific">Jejuia spongiicola</name>
    <dbReference type="NCBI Taxonomy" id="2942207"/>
    <lineage>
        <taxon>Bacteria</taxon>
        <taxon>Pseudomonadati</taxon>
        <taxon>Bacteroidota</taxon>
        <taxon>Flavobacteriia</taxon>
        <taxon>Flavobacteriales</taxon>
        <taxon>Flavobacteriaceae</taxon>
        <taxon>Jejuia</taxon>
    </lineage>
</organism>
<evidence type="ECO:0000256" key="1">
    <source>
        <dbReference type="SAM" id="SignalP"/>
    </source>
</evidence>
<comment type="caution">
    <text evidence="3">The sequence shown here is derived from an EMBL/GenBank/DDBJ whole genome shotgun (WGS) entry which is preliminary data.</text>
</comment>
<gene>
    <name evidence="3" type="ORF">M3P09_03765</name>
</gene>
<dbReference type="InterPro" id="IPR002126">
    <property type="entry name" value="Cadherin-like_dom"/>
</dbReference>
<protein>
    <submittedName>
        <fullName evidence="3">Cadherin repeat domain-containing protein</fullName>
    </submittedName>
</protein>
<feature type="domain" description="Cadherin" evidence="2">
    <location>
        <begin position="38"/>
        <end position="120"/>
    </location>
</feature>
<proteinExistence type="predicted"/>
<dbReference type="PROSITE" id="PS51257">
    <property type="entry name" value="PROKAR_LIPOPROTEIN"/>
    <property type="match status" value="1"/>
</dbReference>
<dbReference type="InterPro" id="IPR015919">
    <property type="entry name" value="Cadherin-like_sf"/>
</dbReference>
<dbReference type="Gene3D" id="2.60.40.60">
    <property type="entry name" value="Cadherins"/>
    <property type="match status" value="1"/>
</dbReference>
<dbReference type="SUPFAM" id="SSF49313">
    <property type="entry name" value="Cadherin-like"/>
    <property type="match status" value="1"/>
</dbReference>
<evidence type="ECO:0000259" key="2">
    <source>
        <dbReference type="Pfam" id="PF00028"/>
    </source>
</evidence>
<accession>A0ABT0QAV1</accession>
<feature type="chain" id="PRO_5046780712" evidence="1">
    <location>
        <begin position="21"/>
        <end position="124"/>
    </location>
</feature>
<feature type="signal peptide" evidence="1">
    <location>
        <begin position="1"/>
        <end position="20"/>
    </location>
</feature>
<evidence type="ECO:0000313" key="3">
    <source>
        <dbReference type="EMBL" id="MCL6294095.1"/>
    </source>
</evidence>
<name>A0ABT0QAV1_9FLAO</name>
<dbReference type="EMBL" id="JAMFLZ010000001">
    <property type="protein sequence ID" value="MCL6294095.1"/>
    <property type="molecule type" value="Genomic_DNA"/>
</dbReference>
<evidence type="ECO:0000313" key="4">
    <source>
        <dbReference type="Proteomes" id="UP001165381"/>
    </source>
</evidence>
<keyword evidence="4" id="KW-1185">Reference proteome</keyword>
<dbReference type="CDD" id="cd11304">
    <property type="entry name" value="Cadherin_repeat"/>
    <property type="match status" value="1"/>
</dbReference>
<keyword evidence="1" id="KW-0732">Signal</keyword>
<dbReference type="Pfam" id="PF00028">
    <property type="entry name" value="Cadherin"/>
    <property type="match status" value="1"/>
</dbReference>
<reference evidence="3" key="1">
    <citation type="submission" date="2022-05" db="EMBL/GenBank/DDBJ databases">
        <authorList>
            <person name="Park J.-S."/>
        </authorList>
    </citation>
    <scope>NUCLEOTIDE SEQUENCE</scope>
    <source>
        <strain evidence="3">2012CJ34-3</strain>
    </source>
</reference>
<dbReference type="RefSeq" id="WP_249972081.1">
    <property type="nucleotide sequence ID" value="NZ_JAMFLZ010000001.1"/>
</dbReference>
<dbReference type="Proteomes" id="UP001165381">
    <property type="component" value="Unassembled WGS sequence"/>
</dbReference>